<feature type="transmembrane region" description="Helical" evidence="1">
    <location>
        <begin position="12"/>
        <end position="37"/>
    </location>
</feature>
<organism evidence="3 4">
    <name type="scientific">Geosporobacter ferrireducens</name>
    <dbReference type="NCBI Taxonomy" id="1424294"/>
    <lineage>
        <taxon>Bacteria</taxon>
        <taxon>Bacillati</taxon>
        <taxon>Bacillota</taxon>
        <taxon>Clostridia</taxon>
        <taxon>Peptostreptococcales</taxon>
        <taxon>Thermotaleaceae</taxon>
        <taxon>Geosporobacter</taxon>
    </lineage>
</organism>
<protein>
    <submittedName>
        <fullName evidence="3">Lysophospholipase</fullName>
    </submittedName>
</protein>
<dbReference type="InterPro" id="IPR022742">
    <property type="entry name" value="Hydrolase_4"/>
</dbReference>
<evidence type="ECO:0000313" key="4">
    <source>
        <dbReference type="Proteomes" id="UP000095743"/>
    </source>
</evidence>
<dbReference type="KEGG" id="gfe:Gferi_24675"/>
<proteinExistence type="predicted"/>
<dbReference type="OrthoDB" id="9776685at2"/>
<keyword evidence="1" id="KW-0812">Transmembrane</keyword>
<dbReference type="PANTHER" id="PTHR43358:SF4">
    <property type="entry name" value="ALPHA_BETA HYDROLASE FOLD-1 DOMAIN-CONTAINING PROTEIN"/>
    <property type="match status" value="1"/>
</dbReference>
<accession>A0A1D8GR22</accession>
<dbReference type="InterPro" id="IPR052920">
    <property type="entry name" value="DNA-binding_regulatory"/>
</dbReference>
<dbReference type="STRING" id="1424294.Gferi_24675"/>
<dbReference type="EMBL" id="CP017269">
    <property type="protein sequence ID" value="AOT73294.1"/>
    <property type="molecule type" value="Genomic_DNA"/>
</dbReference>
<dbReference type="InterPro" id="IPR029058">
    <property type="entry name" value="AB_hydrolase_fold"/>
</dbReference>
<evidence type="ECO:0000259" key="2">
    <source>
        <dbReference type="Pfam" id="PF12146"/>
    </source>
</evidence>
<evidence type="ECO:0000256" key="1">
    <source>
        <dbReference type="SAM" id="Phobius"/>
    </source>
</evidence>
<evidence type="ECO:0000313" key="3">
    <source>
        <dbReference type="EMBL" id="AOT73294.1"/>
    </source>
</evidence>
<dbReference type="Proteomes" id="UP000095743">
    <property type="component" value="Chromosome"/>
</dbReference>
<dbReference type="AlphaFoldDB" id="A0A1D8GR22"/>
<keyword evidence="1" id="KW-0472">Membrane</keyword>
<dbReference type="Pfam" id="PF12146">
    <property type="entry name" value="Hydrolase_4"/>
    <property type="match status" value="1"/>
</dbReference>
<name>A0A1D8GR22_9FIRM</name>
<dbReference type="SUPFAM" id="SSF53474">
    <property type="entry name" value="alpha/beta-Hydrolases"/>
    <property type="match status" value="1"/>
</dbReference>
<sequence length="327" mass="37384">MNKVETKQWKRVVKRICISIVCFIILFLLIVPSIIVFQATQNRVDYKGYATADYPLQDIYTASDFNLEANEITLLTEDGYELWVSEVLTEQPKAVIIYLSGIRQPSVTYFYGHAKWMRNNGYASFLLEVRGHGNSDGDRVCLGYEEVSDVMAVVDYIKGQEKYKKVPIVLHGVSMGGAIAINSFGQIKEIDGLIAMSAYSSFEDVVCDTMGNYNIPRFVREIEKYLVRLWLQFVFGNKVNEITPIKQVENIGERPALFVASKLDTEVPPENMERLLNKAPDHSKSWLRNSDSSGHFIIKDKNFLDIEQDTEYCDRILTFLEANIVNR</sequence>
<dbReference type="PANTHER" id="PTHR43358">
    <property type="entry name" value="ALPHA/BETA-HYDROLASE"/>
    <property type="match status" value="1"/>
</dbReference>
<dbReference type="Gene3D" id="3.40.50.1820">
    <property type="entry name" value="alpha/beta hydrolase"/>
    <property type="match status" value="1"/>
</dbReference>
<feature type="domain" description="Serine aminopeptidase S33" evidence="2">
    <location>
        <begin position="91"/>
        <end position="235"/>
    </location>
</feature>
<keyword evidence="1" id="KW-1133">Transmembrane helix</keyword>
<dbReference type="RefSeq" id="WP_069981599.1">
    <property type="nucleotide sequence ID" value="NZ_CP017269.1"/>
</dbReference>
<reference evidence="3 4" key="1">
    <citation type="submission" date="2016-09" db="EMBL/GenBank/DDBJ databases">
        <title>Genomic analysis reveals versatility of anaerobic energy metabolism of Geosporobacter ferrireducens IRF9 of phylum Firmicutes.</title>
        <authorList>
            <person name="Kim S.-J."/>
        </authorList>
    </citation>
    <scope>NUCLEOTIDE SEQUENCE [LARGE SCALE GENOMIC DNA]</scope>
    <source>
        <strain evidence="3 4">IRF9</strain>
    </source>
</reference>
<keyword evidence="4" id="KW-1185">Reference proteome</keyword>
<gene>
    <name evidence="3" type="ORF">Gferi_24675</name>
</gene>